<keyword evidence="3" id="KW-1185">Reference proteome</keyword>
<dbReference type="Proteomes" id="UP001500655">
    <property type="component" value="Unassembled WGS sequence"/>
</dbReference>
<feature type="compositionally biased region" description="Pro residues" evidence="1">
    <location>
        <begin position="25"/>
        <end position="35"/>
    </location>
</feature>
<dbReference type="RefSeq" id="WP_344077997.1">
    <property type="nucleotide sequence ID" value="NZ_BAAALS010000005.1"/>
</dbReference>
<gene>
    <name evidence="2" type="ORF">GCM10009681_13360</name>
</gene>
<reference evidence="2 3" key="1">
    <citation type="journal article" date="2019" name="Int. J. Syst. Evol. Microbiol.">
        <title>The Global Catalogue of Microorganisms (GCM) 10K type strain sequencing project: providing services to taxonomists for standard genome sequencing and annotation.</title>
        <authorList>
            <consortium name="The Broad Institute Genomics Platform"/>
            <consortium name="The Broad Institute Genome Sequencing Center for Infectious Disease"/>
            <person name="Wu L."/>
            <person name="Ma J."/>
        </authorList>
    </citation>
    <scope>NUCLEOTIDE SEQUENCE [LARGE SCALE GENOMIC DNA]</scope>
    <source>
        <strain evidence="2 3">JCM 13249</strain>
    </source>
</reference>
<evidence type="ECO:0000313" key="2">
    <source>
        <dbReference type="EMBL" id="GAA1743894.1"/>
    </source>
</evidence>
<name>A0ABN2JYK5_9ACTN</name>
<evidence type="ECO:0000256" key="1">
    <source>
        <dbReference type="SAM" id="MobiDB-lite"/>
    </source>
</evidence>
<feature type="compositionally biased region" description="Low complexity" evidence="1">
    <location>
        <begin position="15"/>
        <end position="24"/>
    </location>
</feature>
<organism evidence="2 3">
    <name type="scientific">Luedemannella helvata</name>
    <dbReference type="NCBI Taxonomy" id="349315"/>
    <lineage>
        <taxon>Bacteria</taxon>
        <taxon>Bacillati</taxon>
        <taxon>Actinomycetota</taxon>
        <taxon>Actinomycetes</taxon>
        <taxon>Micromonosporales</taxon>
        <taxon>Micromonosporaceae</taxon>
        <taxon>Luedemannella</taxon>
    </lineage>
</organism>
<evidence type="ECO:0000313" key="3">
    <source>
        <dbReference type="Proteomes" id="UP001500655"/>
    </source>
</evidence>
<sequence length="330" mass="34432">MSGCGSDGEPAAVWSPATGATASPPVAPSSAPPGPDASFTLAKLGEQTLPILNWGEDCPTKTLRFRGGRASTGGYQITIRQAIASDVDGDGRRETVALLHCQRRSDCAVIAQVAVVDRDAAGKVFMSLQVVAMQRQIQSIERIRVPRAGVVEARVAEYSGCELPGVQVHHWRAYRYVTSTTPYMAFAPSGPTQFPPNPLVVDLAAALTAGKAGALKVTISNKSTVAATRVWVFIWVRNARTISAGSGLHSCTGGTSTTNPADYLLWCRTADVKAGGTITVSAKASLRSGDGDPVVSVNRYPPGLAPWAKGARSYPDPVSGNNGNLPGFGG</sequence>
<comment type="caution">
    <text evidence="2">The sequence shown here is derived from an EMBL/GenBank/DDBJ whole genome shotgun (WGS) entry which is preliminary data.</text>
</comment>
<feature type="region of interest" description="Disordered" evidence="1">
    <location>
        <begin position="1"/>
        <end position="37"/>
    </location>
</feature>
<dbReference type="EMBL" id="BAAALS010000005">
    <property type="protein sequence ID" value="GAA1743894.1"/>
    <property type="molecule type" value="Genomic_DNA"/>
</dbReference>
<accession>A0ABN2JYK5</accession>
<feature type="region of interest" description="Disordered" evidence="1">
    <location>
        <begin position="311"/>
        <end position="330"/>
    </location>
</feature>
<protein>
    <submittedName>
        <fullName evidence="2">Uncharacterized protein</fullName>
    </submittedName>
</protein>
<proteinExistence type="predicted"/>